<accession>A0ABR4CEB6</accession>
<feature type="compositionally biased region" description="Polar residues" evidence="1">
    <location>
        <begin position="281"/>
        <end position="297"/>
    </location>
</feature>
<dbReference type="EMBL" id="JAZHXI010000009">
    <property type="protein sequence ID" value="KAL2068309.1"/>
    <property type="molecule type" value="Genomic_DNA"/>
</dbReference>
<evidence type="ECO:0000313" key="2">
    <source>
        <dbReference type="EMBL" id="KAL2068309.1"/>
    </source>
</evidence>
<keyword evidence="3" id="KW-1185">Reference proteome</keyword>
<feature type="compositionally biased region" description="Polar residues" evidence="1">
    <location>
        <begin position="232"/>
        <end position="250"/>
    </location>
</feature>
<evidence type="ECO:0000313" key="3">
    <source>
        <dbReference type="Proteomes" id="UP001595075"/>
    </source>
</evidence>
<feature type="region of interest" description="Disordered" evidence="1">
    <location>
        <begin position="217"/>
        <end position="315"/>
    </location>
</feature>
<proteinExistence type="predicted"/>
<feature type="compositionally biased region" description="Basic and acidic residues" evidence="1">
    <location>
        <begin position="306"/>
        <end position="315"/>
    </location>
</feature>
<name>A0ABR4CEB6_9HELO</name>
<protein>
    <submittedName>
        <fullName evidence="2">Uncharacterized protein</fullName>
    </submittedName>
</protein>
<reference evidence="2 3" key="1">
    <citation type="journal article" date="2024" name="Commun. Biol.">
        <title>Comparative genomic analysis of thermophilic fungi reveals convergent evolutionary adaptations and gene losses.</title>
        <authorList>
            <person name="Steindorff A.S."/>
            <person name="Aguilar-Pontes M.V."/>
            <person name="Robinson A.J."/>
            <person name="Andreopoulos B."/>
            <person name="LaButti K."/>
            <person name="Kuo A."/>
            <person name="Mondo S."/>
            <person name="Riley R."/>
            <person name="Otillar R."/>
            <person name="Haridas S."/>
            <person name="Lipzen A."/>
            <person name="Grimwood J."/>
            <person name="Schmutz J."/>
            <person name="Clum A."/>
            <person name="Reid I.D."/>
            <person name="Moisan M.C."/>
            <person name="Butler G."/>
            <person name="Nguyen T.T.M."/>
            <person name="Dewar K."/>
            <person name="Conant G."/>
            <person name="Drula E."/>
            <person name="Henrissat B."/>
            <person name="Hansel C."/>
            <person name="Singer S."/>
            <person name="Hutchinson M.I."/>
            <person name="de Vries R.P."/>
            <person name="Natvig D.O."/>
            <person name="Powell A.J."/>
            <person name="Tsang A."/>
            <person name="Grigoriev I.V."/>
        </authorList>
    </citation>
    <scope>NUCLEOTIDE SEQUENCE [LARGE SCALE GENOMIC DNA]</scope>
    <source>
        <strain evidence="2 3">CBS 494.80</strain>
    </source>
</reference>
<gene>
    <name evidence="2" type="ORF">VTL71DRAFT_16407</name>
</gene>
<organism evidence="2 3">
    <name type="scientific">Oculimacula yallundae</name>
    <dbReference type="NCBI Taxonomy" id="86028"/>
    <lineage>
        <taxon>Eukaryota</taxon>
        <taxon>Fungi</taxon>
        <taxon>Dikarya</taxon>
        <taxon>Ascomycota</taxon>
        <taxon>Pezizomycotina</taxon>
        <taxon>Leotiomycetes</taxon>
        <taxon>Helotiales</taxon>
        <taxon>Ploettnerulaceae</taxon>
        <taxon>Oculimacula</taxon>
    </lineage>
</organism>
<dbReference type="Proteomes" id="UP001595075">
    <property type="component" value="Unassembled WGS sequence"/>
</dbReference>
<evidence type="ECO:0000256" key="1">
    <source>
        <dbReference type="SAM" id="MobiDB-lite"/>
    </source>
</evidence>
<sequence>MECCTSTNLRSSSHWPPLVESHLVFLIRKFNLSSVSCDKITHGSISIIVQATQIYVDQAEWTSIHHSRFWEKTNMKIGYIHAQLTKMRNQLFVEQCSLERLCSYLQQPANLQSLSMNQNYIPQSPMNSRASVAALSTSAFPTLPGSSSVASQESCEGKEAFDLWKSMSSEDQAKLIQYQLQTSKGFNTLVRIMDQYYKAVRSRAIALQEAAKAIPAEDPIPAPTKQTKNDLRLQTNSPSSTISHPQTSRPAGSEKHSGTVEGSLDSLPSPTKSPGEKWITASFSPEPSDISQNTNPVPVTHKHKDKLADNSAHKHIQDLKVPEKLDVKAIMQNRLRELELKREREEEAAEEEREIKLQRRNIEGRSVEYQ</sequence>
<feature type="compositionally biased region" description="Basic and acidic residues" evidence="1">
    <location>
        <begin position="353"/>
        <end position="370"/>
    </location>
</feature>
<feature type="region of interest" description="Disordered" evidence="1">
    <location>
        <begin position="342"/>
        <end position="370"/>
    </location>
</feature>
<comment type="caution">
    <text evidence="2">The sequence shown here is derived from an EMBL/GenBank/DDBJ whole genome shotgun (WGS) entry which is preliminary data.</text>
</comment>